<dbReference type="InterPro" id="IPR001005">
    <property type="entry name" value="SANT/Myb"/>
</dbReference>
<dbReference type="SMART" id="SM00184">
    <property type="entry name" value="RING"/>
    <property type="match status" value="2"/>
</dbReference>
<organism evidence="12">
    <name type="scientific">Notodromas monacha</name>
    <dbReference type="NCBI Taxonomy" id="399045"/>
    <lineage>
        <taxon>Eukaryota</taxon>
        <taxon>Metazoa</taxon>
        <taxon>Ecdysozoa</taxon>
        <taxon>Arthropoda</taxon>
        <taxon>Crustacea</taxon>
        <taxon>Oligostraca</taxon>
        <taxon>Ostracoda</taxon>
        <taxon>Podocopa</taxon>
        <taxon>Podocopida</taxon>
        <taxon>Cypridocopina</taxon>
        <taxon>Cypridoidea</taxon>
        <taxon>Cyprididae</taxon>
        <taxon>Notodromas</taxon>
    </lineage>
</organism>
<evidence type="ECO:0000259" key="9">
    <source>
        <dbReference type="PROSITE" id="PS50090"/>
    </source>
</evidence>
<dbReference type="Pfam" id="PF13920">
    <property type="entry name" value="zf-C3HC4_3"/>
    <property type="match status" value="1"/>
</dbReference>
<dbReference type="GO" id="GO:0005634">
    <property type="term" value="C:nucleus"/>
    <property type="evidence" value="ECO:0007669"/>
    <property type="project" value="UniProtKB-SubCell"/>
</dbReference>
<dbReference type="Gene3D" id="1.10.10.60">
    <property type="entry name" value="Homeodomain-like"/>
    <property type="match status" value="1"/>
</dbReference>
<dbReference type="Pfam" id="PF25299">
    <property type="entry name" value="ZZ_ADA2"/>
    <property type="match status" value="1"/>
</dbReference>
<feature type="region of interest" description="Disordered" evidence="7">
    <location>
        <begin position="676"/>
        <end position="735"/>
    </location>
</feature>
<evidence type="ECO:0000256" key="5">
    <source>
        <dbReference type="ARBA" id="ARBA00022833"/>
    </source>
</evidence>
<dbReference type="SUPFAM" id="SSF68906">
    <property type="entry name" value="SAP domain"/>
    <property type="match status" value="1"/>
</dbReference>
<evidence type="ECO:0000313" key="12">
    <source>
        <dbReference type="EMBL" id="CAD7274483.1"/>
    </source>
</evidence>
<keyword evidence="3" id="KW-0479">Metal-binding</keyword>
<dbReference type="Pfam" id="PF22941">
    <property type="entry name" value="TADA2A-like_3rd"/>
    <property type="match status" value="1"/>
</dbReference>
<dbReference type="Proteomes" id="UP000678499">
    <property type="component" value="Unassembled WGS sequence"/>
</dbReference>
<dbReference type="GO" id="GO:0005886">
    <property type="term" value="C:plasma membrane"/>
    <property type="evidence" value="ECO:0007669"/>
    <property type="project" value="UniProtKB-SubCell"/>
</dbReference>
<gene>
    <name evidence="12" type="ORF">NMOB1V02_LOCUS2314</name>
</gene>
<dbReference type="GO" id="GO:0008270">
    <property type="term" value="F:zinc ion binding"/>
    <property type="evidence" value="ECO:0007669"/>
    <property type="project" value="UniProtKB-KW"/>
</dbReference>
<dbReference type="GO" id="GO:0070461">
    <property type="term" value="C:SAGA-type complex"/>
    <property type="evidence" value="ECO:0007669"/>
    <property type="project" value="TreeGrafter"/>
</dbReference>
<dbReference type="PANTHER" id="PTHR12374:SF63">
    <property type="entry name" value="TRANSCRIPTIONAL ADAPTER 2-BETA"/>
    <property type="match status" value="1"/>
</dbReference>
<dbReference type="CDD" id="cd00167">
    <property type="entry name" value="SANT"/>
    <property type="match status" value="1"/>
</dbReference>
<evidence type="ECO:0000256" key="2">
    <source>
        <dbReference type="ARBA" id="ARBA00004202"/>
    </source>
</evidence>
<name>A0A7R9BH93_9CRUS</name>
<dbReference type="Pfam" id="PF00249">
    <property type="entry name" value="Myb_DNA-binding"/>
    <property type="match status" value="1"/>
</dbReference>
<evidence type="ECO:0000313" key="13">
    <source>
        <dbReference type="Proteomes" id="UP000678499"/>
    </source>
</evidence>
<dbReference type="PROSITE" id="PS50089">
    <property type="entry name" value="ZF_RING_2"/>
    <property type="match status" value="1"/>
</dbReference>
<dbReference type="GO" id="GO:0006357">
    <property type="term" value="P:regulation of transcription by RNA polymerase II"/>
    <property type="evidence" value="ECO:0007669"/>
    <property type="project" value="TreeGrafter"/>
</dbReference>
<dbReference type="InterPro" id="IPR013083">
    <property type="entry name" value="Znf_RING/FYVE/PHD"/>
</dbReference>
<dbReference type="EMBL" id="CAJPEX010000254">
    <property type="protein sequence ID" value="CAG0914635.1"/>
    <property type="molecule type" value="Genomic_DNA"/>
</dbReference>
<dbReference type="GO" id="GO:0006338">
    <property type="term" value="P:chromatin remodeling"/>
    <property type="evidence" value="ECO:0007669"/>
    <property type="project" value="TreeGrafter"/>
</dbReference>
<dbReference type="GO" id="GO:0003713">
    <property type="term" value="F:transcription coactivator activity"/>
    <property type="evidence" value="ECO:0007669"/>
    <property type="project" value="TreeGrafter"/>
</dbReference>
<feature type="compositionally biased region" description="Low complexity" evidence="7">
    <location>
        <begin position="709"/>
        <end position="721"/>
    </location>
</feature>
<dbReference type="EMBL" id="OA882291">
    <property type="protein sequence ID" value="CAD7274483.1"/>
    <property type="molecule type" value="Genomic_DNA"/>
</dbReference>
<evidence type="ECO:0000256" key="6">
    <source>
        <dbReference type="PROSITE-ProRule" id="PRU00228"/>
    </source>
</evidence>
<dbReference type="AlphaFoldDB" id="A0A7R9BH93"/>
<evidence type="ECO:0000256" key="3">
    <source>
        <dbReference type="ARBA" id="ARBA00022723"/>
    </source>
</evidence>
<evidence type="ECO:0000259" key="10">
    <source>
        <dbReference type="PROSITE" id="PS50135"/>
    </source>
</evidence>
<evidence type="ECO:0000256" key="7">
    <source>
        <dbReference type="SAM" id="MobiDB-lite"/>
    </source>
</evidence>
<dbReference type="InterPro" id="IPR017884">
    <property type="entry name" value="SANT_dom"/>
</dbReference>
<keyword evidence="13" id="KW-1185">Reference proteome</keyword>
<dbReference type="Gene3D" id="3.30.40.10">
    <property type="entry name" value="Zinc/RING finger domain, C3HC4 (zinc finger)"/>
    <property type="match status" value="1"/>
</dbReference>
<dbReference type="InterPro" id="IPR001841">
    <property type="entry name" value="Znf_RING"/>
</dbReference>
<dbReference type="SUPFAM" id="SSF57903">
    <property type="entry name" value="FYVE/PHD zinc finger"/>
    <property type="match status" value="1"/>
</dbReference>
<reference evidence="12" key="1">
    <citation type="submission" date="2020-11" db="EMBL/GenBank/DDBJ databases">
        <authorList>
            <person name="Tran Van P."/>
        </authorList>
    </citation>
    <scope>NUCLEOTIDE SEQUENCE</scope>
</reference>
<proteinExistence type="predicted"/>
<dbReference type="InterPro" id="IPR055141">
    <property type="entry name" value="TADA2A_B-like_dom"/>
</dbReference>
<evidence type="ECO:0000259" key="8">
    <source>
        <dbReference type="PROSITE" id="PS50089"/>
    </source>
</evidence>
<feature type="domain" description="Myb-like" evidence="9">
    <location>
        <begin position="392"/>
        <end position="439"/>
    </location>
</feature>
<feature type="domain" description="ZZ-type" evidence="10">
    <location>
        <begin position="321"/>
        <end position="377"/>
    </location>
</feature>
<protein>
    <submittedName>
        <fullName evidence="12">Uncharacterized protein</fullName>
    </submittedName>
</protein>
<comment type="subcellular location">
    <subcellularLocation>
        <location evidence="2">Cell membrane</location>
        <topology evidence="2">Peripheral membrane protein</topology>
    </subcellularLocation>
    <subcellularLocation>
        <location evidence="1">Nucleus</location>
    </subcellularLocation>
</comment>
<dbReference type="InterPro" id="IPR000433">
    <property type="entry name" value="Znf_ZZ"/>
</dbReference>
<dbReference type="InterPro" id="IPR009057">
    <property type="entry name" value="Homeodomain-like_sf"/>
</dbReference>
<dbReference type="PROSITE" id="PS50135">
    <property type="entry name" value="ZF_ZZ_2"/>
    <property type="match status" value="1"/>
</dbReference>
<evidence type="ECO:0000256" key="1">
    <source>
        <dbReference type="ARBA" id="ARBA00004123"/>
    </source>
</evidence>
<accession>A0A7R9BH93</accession>
<dbReference type="FunFam" id="3.30.40.10:FF:000110">
    <property type="entry name" value="E3 ubiquitin-protein ligase RNF34 isoform X1"/>
    <property type="match status" value="1"/>
</dbReference>
<dbReference type="PROSITE" id="PS51293">
    <property type="entry name" value="SANT"/>
    <property type="match status" value="1"/>
</dbReference>
<feature type="domain" description="RING-type" evidence="8">
    <location>
        <begin position="265"/>
        <end position="300"/>
    </location>
</feature>
<dbReference type="InterPro" id="IPR055111">
    <property type="entry name" value="RNF34_RFFL_HeH"/>
</dbReference>
<dbReference type="CDD" id="cd16500">
    <property type="entry name" value="RING-HC_CARP"/>
    <property type="match status" value="1"/>
</dbReference>
<dbReference type="InterPro" id="IPR011011">
    <property type="entry name" value="Znf_FYVE_PHD"/>
</dbReference>
<dbReference type="PROSITE" id="PS50090">
    <property type="entry name" value="MYB_LIKE"/>
    <property type="match status" value="1"/>
</dbReference>
<sequence length="967" mass="107068">MSLSSSSGCPACAGRFPFFKWKVGRRLMLRHSCWHCKVDFCDGCLVKEGKLRWCEACRVLVRTPHNRAAVQRLPVHCLRAFLERKHVSTRGCAEKKELVDLIYNHFGQRYEHELRSDGIRVYAADAVVADEQVSGDDDNSPSIDGNTMNDCFALPSDVANPVTETGLDATAVSALVRTDSAANPDSTSLSESRRLRRFPSVSDLETEEDVGGLSVRECKELLALYRVDFRGACEKFELVERVRELWRDRQAAKAEADQLAEEDLCKVCMDARIDCVLLECGHMTTCTLCGKKMNECPICRQFVIRAVSIIVSGTCTEPNMSPRFTCVNCLEDMKVARHVLCAECPEHHLCIPCFIHGAEPGKHKNTHAYRVIDDGMLPVFEAPCARETAAEGEEEDRTDWMGWEEIRLLKAMEQYQYGNWKDVAAVLQTRSPEECEAHYVHCYINGNLGTATWGVVREACSDLGVVDHTAPSTEVVMDESDMTALPLATINDQDALALGFLRRRQDFELEYNNDAEKLISNLQFDPMDDDLEKQLKLVKVDMYYRQLVERNTRKRVALEYRLVESFCAKNPSKIGMGPSMTPASAPTANSAGAQFSSKSLQPLKKKWLLKEGENAKKLRPLSRLLTAKLMDILLPSLLQEEILRCRMQEVAKYRALGFRTFDECYGFEADSLRATRKRSASVSEQQAPARLLGRGPPASASKADGQICTSAATLSPLSSPSSSPPPAQLHHASKRKKFMVDGGKHLRNICFDVPKEESMVAAGAGKLSPSVMGADETGMIASVAGEIKGCSWDFQAAYLRFLDARISAGTSASADSRRRTRSTRQPCSLRGGQGSSLVRFCVYPRPCVAKSATGRAKQVGSGGRGRSTSTATQKCQEMMPVLGKESRNDLVRGLVNDGGDDLRELKEAGRDNDEESCWVSKVVGDSHLLWMPRLVKPASSVARLTWSNASYNAAIECAALRRAMLQG</sequence>
<evidence type="ECO:0000256" key="4">
    <source>
        <dbReference type="ARBA" id="ARBA00022771"/>
    </source>
</evidence>
<feature type="domain" description="SANT" evidence="11">
    <location>
        <begin position="404"/>
        <end position="447"/>
    </location>
</feature>
<dbReference type="SUPFAM" id="SSF46689">
    <property type="entry name" value="Homeodomain-like"/>
    <property type="match status" value="1"/>
</dbReference>
<dbReference type="PANTHER" id="PTHR12374">
    <property type="entry name" value="TRANSCRIPTIONAL ADAPTOR 2 ADA2 -RELATED"/>
    <property type="match status" value="1"/>
</dbReference>
<dbReference type="SMART" id="SM00717">
    <property type="entry name" value="SANT"/>
    <property type="match status" value="1"/>
</dbReference>
<dbReference type="OrthoDB" id="270417at2759"/>
<keyword evidence="5" id="KW-0862">Zinc</keyword>
<dbReference type="GO" id="GO:0003682">
    <property type="term" value="F:chromatin binding"/>
    <property type="evidence" value="ECO:0007669"/>
    <property type="project" value="TreeGrafter"/>
</dbReference>
<dbReference type="SUPFAM" id="SSF57850">
    <property type="entry name" value="RING/U-box"/>
    <property type="match status" value="2"/>
</dbReference>
<keyword evidence="4 6" id="KW-0863">Zinc-finger</keyword>
<feature type="region of interest" description="Disordered" evidence="7">
    <location>
        <begin position="810"/>
        <end position="832"/>
    </location>
</feature>
<dbReference type="CDD" id="cd02335">
    <property type="entry name" value="ZZ_ADA2"/>
    <property type="match status" value="1"/>
</dbReference>
<dbReference type="InterPro" id="IPR041983">
    <property type="entry name" value="ADA2-like_ZZ"/>
</dbReference>
<dbReference type="Pfam" id="PF22968">
    <property type="entry name" value="RNF34L-like_3rd"/>
    <property type="match status" value="1"/>
</dbReference>
<evidence type="ECO:0000259" key="11">
    <source>
        <dbReference type="PROSITE" id="PS51293"/>
    </source>
</evidence>
<dbReference type="Gene3D" id="1.10.720.140">
    <property type="match status" value="1"/>
</dbReference>
<dbReference type="InterPro" id="IPR036361">
    <property type="entry name" value="SAP_dom_sf"/>
</dbReference>